<dbReference type="Proteomes" id="UP000027725">
    <property type="component" value="Unassembled WGS sequence"/>
</dbReference>
<feature type="transmembrane region" description="Helical" evidence="1">
    <location>
        <begin position="6"/>
        <end position="24"/>
    </location>
</feature>
<dbReference type="AlphaFoldDB" id="A0A074U2W0"/>
<comment type="caution">
    <text evidence="2">The sequence shown here is derived from an EMBL/GenBank/DDBJ whole genome shotgun (WGS) entry which is preliminary data.</text>
</comment>
<gene>
    <name evidence="2" type="ORF">DL1_05980</name>
</gene>
<dbReference type="EMBL" id="JHEH01000019">
    <property type="protein sequence ID" value="KEP68997.1"/>
    <property type="molecule type" value="Genomic_DNA"/>
</dbReference>
<evidence type="ECO:0000313" key="3">
    <source>
        <dbReference type="Proteomes" id="UP000027725"/>
    </source>
</evidence>
<name>A0A074U2W0_9RHOB</name>
<reference evidence="2 3" key="1">
    <citation type="submission" date="2014-03" db="EMBL/GenBank/DDBJ databases">
        <title>The draft genome sequence of Thioclava dalianensis DLFJ1-1.</title>
        <authorList>
            <person name="Lai Q."/>
            <person name="Shao Z."/>
        </authorList>
    </citation>
    <scope>NUCLEOTIDE SEQUENCE [LARGE SCALE GENOMIC DNA]</scope>
    <source>
        <strain evidence="2 3">DLFJ1-1</strain>
    </source>
</reference>
<organism evidence="2 3">
    <name type="scientific">Thioclava dalianensis</name>
    <dbReference type="NCBI Taxonomy" id="1185766"/>
    <lineage>
        <taxon>Bacteria</taxon>
        <taxon>Pseudomonadati</taxon>
        <taxon>Pseudomonadota</taxon>
        <taxon>Alphaproteobacteria</taxon>
        <taxon>Rhodobacterales</taxon>
        <taxon>Paracoccaceae</taxon>
        <taxon>Thioclava</taxon>
    </lineage>
</organism>
<accession>A0A074U2W0</accession>
<sequence>MLIKGMTLFLVVMMVLAMFGKLRVPGRKGTPRLAARCQSCKRPLIGRSPCACKQGKR</sequence>
<keyword evidence="3" id="KW-1185">Reference proteome</keyword>
<keyword evidence="1" id="KW-0812">Transmembrane</keyword>
<dbReference type="eggNOG" id="ENOG5033BKE">
    <property type="taxonomic scope" value="Bacteria"/>
</dbReference>
<keyword evidence="1" id="KW-0472">Membrane</keyword>
<proteinExistence type="predicted"/>
<keyword evidence="1" id="KW-1133">Transmembrane helix</keyword>
<protein>
    <submittedName>
        <fullName evidence="2">Short-chain dehydrogenase</fullName>
    </submittedName>
</protein>
<evidence type="ECO:0000256" key="1">
    <source>
        <dbReference type="SAM" id="Phobius"/>
    </source>
</evidence>
<evidence type="ECO:0000313" key="2">
    <source>
        <dbReference type="EMBL" id="KEP68997.1"/>
    </source>
</evidence>